<evidence type="ECO:0000256" key="6">
    <source>
        <dbReference type="SAM" id="SignalP"/>
    </source>
</evidence>
<evidence type="ECO:0000256" key="4">
    <source>
        <dbReference type="ARBA" id="ARBA00023136"/>
    </source>
</evidence>
<comment type="subcellular location">
    <subcellularLocation>
        <location evidence="1">Membrane</location>
        <topology evidence="1">Multi-pass membrane protein</topology>
    </subcellularLocation>
</comment>
<dbReference type="PANTHER" id="PTHR10671">
    <property type="entry name" value="EPITHELIAL MEMBRANE PROTEIN-RELATED"/>
    <property type="match status" value="1"/>
</dbReference>
<organism evidence="7 8">
    <name type="scientific">Clavelina lepadiformis</name>
    <name type="common">Light-bulb sea squirt</name>
    <name type="synonym">Ascidia lepadiformis</name>
    <dbReference type="NCBI Taxonomy" id="159417"/>
    <lineage>
        <taxon>Eukaryota</taxon>
        <taxon>Metazoa</taxon>
        <taxon>Chordata</taxon>
        <taxon>Tunicata</taxon>
        <taxon>Ascidiacea</taxon>
        <taxon>Aplousobranchia</taxon>
        <taxon>Clavelinidae</taxon>
        <taxon>Clavelina</taxon>
    </lineage>
</organism>
<feature type="transmembrane region" description="Helical" evidence="5">
    <location>
        <begin position="131"/>
        <end position="153"/>
    </location>
</feature>
<dbReference type="PANTHER" id="PTHR10671:SF108">
    <property type="entry name" value="CLAUDIN FAMILY PROTEIN-RELATED"/>
    <property type="match status" value="1"/>
</dbReference>
<dbReference type="EMBL" id="CAWYQH010000130">
    <property type="protein sequence ID" value="CAK8692915.1"/>
    <property type="molecule type" value="Genomic_DNA"/>
</dbReference>
<evidence type="ECO:0000256" key="5">
    <source>
        <dbReference type="SAM" id="Phobius"/>
    </source>
</evidence>
<proteinExistence type="predicted"/>
<sequence length="165" mass="18098">MNVSFAITLAFVATLSTLTISIVCEATADWAHSTIDSSSTGLWQFCFQKRCVFYSEIASVAAYIQAVRAFSVMSIILQGGAIFALLYACLDSKCHFRTSSIFLLCAGFLMLVAMSIFTGKYERDTGVVFGYSFILGWISTTACFLVSCCLCVVKRDDYSYSPDNS</sequence>
<keyword evidence="6" id="KW-0732">Signal</keyword>
<keyword evidence="2 5" id="KW-0812">Transmembrane</keyword>
<dbReference type="Gene3D" id="1.20.140.150">
    <property type="match status" value="1"/>
</dbReference>
<feature type="signal peptide" evidence="6">
    <location>
        <begin position="1"/>
        <end position="21"/>
    </location>
</feature>
<comment type="caution">
    <text evidence="7">The sequence shown here is derived from an EMBL/GenBank/DDBJ whole genome shotgun (WGS) entry which is preliminary data.</text>
</comment>
<gene>
    <name evidence="7" type="ORF">CVLEPA_LOCUS26148</name>
</gene>
<evidence type="ECO:0000256" key="1">
    <source>
        <dbReference type="ARBA" id="ARBA00004141"/>
    </source>
</evidence>
<accession>A0ABP0GMF8</accession>
<keyword evidence="3 5" id="KW-1133">Transmembrane helix</keyword>
<reference evidence="7 8" key="1">
    <citation type="submission" date="2024-02" db="EMBL/GenBank/DDBJ databases">
        <authorList>
            <person name="Daric V."/>
            <person name="Darras S."/>
        </authorList>
    </citation>
    <scope>NUCLEOTIDE SEQUENCE [LARGE SCALE GENOMIC DNA]</scope>
</reference>
<feature type="chain" id="PRO_5046297306" evidence="6">
    <location>
        <begin position="22"/>
        <end position="165"/>
    </location>
</feature>
<evidence type="ECO:0000313" key="7">
    <source>
        <dbReference type="EMBL" id="CAK8692915.1"/>
    </source>
</evidence>
<dbReference type="InterPro" id="IPR004031">
    <property type="entry name" value="PMP22/EMP/MP20/Claudin"/>
</dbReference>
<feature type="transmembrane region" description="Helical" evidence="5">
    <location>
        <begin position="69"/>
        <end position="89"/>
    </location>
</feature>
<keyword evidence="4 5" id="KW-0472">Membrane</keyword>
<evidence type="ECO:0000313" key="8">
    <source>
        <dbReference type="Proteomes" id="UP001642483"/>
    </source>
</evidence>
<feature type="transmembrane region" description="Helical" evidence="5">
    <location>
        <begin position="101"/>
        <end position="119"/>
    </location>
</feature>
<name>A0ABP0GMF8_CLALP</name>
<evidence type="ECO:0000256" key="2">
    <source>
        <dbReference type="ARBA" id="ARBA00022692"/>
    </source>
</evidence>
<dbReference type="InterPro" id="IPR050579">
    <property type="entry name" value="PMP-22/EMP/MP20-like"/>
</dbReference>
<protein>
    <submittedName>
        <fullName evidence="7">Uncharacterized protein</fullName>
    </submittedName>
</protein>
<evidence type="ECO:0000256" key="3">
    <source>
        <dbReference type="ARBA" id="ARBA00022989"/>
    </source>
</evidence>
<dbReference type="Proteomes" id="UP001642483">
    <property type="component" value="Unassembled WGS sequence"/>
</dbReference>
<dbReference type="Pfam" id="PF00822">
    <property type="entry name" value="PMP22_Claudin"/>
    <property type="match status" value="1"/>
</dbReference>
<keyword evidence="8" id="KW-1185">Reference proteome</keyword>